<dbReference type="Proteomes" id="UP000192578">
    <property type="component" value="Unassembled WGS sequence"/>
</dbReference>
<proteinExistence type="predicted"/>
<dbReference type="EMBL" id="MTYJ01000312">
    <property type="protein sequence ID" value="OWA53285.1"/>
    <property type="molecule type" value="Genomic_DNA"/>
</dbReference>
<evidence type="ECO:0000313" key="3">
    <source>
        <dbReference type="Proteomes" id="UP000192578"/>
    </source>
</evidence>
<reference evidence="3" key="1">
    <citation type="submission" date="2017-01" db="EMBL/GenBank/DDBJ databases">
        <title>Comparative genomics of anhydrobiosis in the tardigrade Hypsibius dujardini.</title>
        <authorList>
            <person name="Yoshida Y."/>
            <person name="Koutsovoulos G."/>
            <person name="Laetsch D."/>
            <person name="Stevens L."/>
            <person name="Kumar S."/>
            <person name="Horikawa D."/>
            <person name="Ishino K."/>
            <person name="Komine S."/>
            <person name="Tomita M."/>
            <person name="Blaxter M."/>
            <person name="Arakawa K."/>
        </authorList>
    </citation>
    <scope>NUCLEOTIDE SEQUENCE [LARGE SCALE GENOMIC DNA]</scope>
    <source>
        <strain evidence="3">Z151</strain>
    </source>
</reference>
<name>A0A9X6RMP9_HYPEX</name>
<gene>
    <name evidence="2" type="ORF">BV898_17718</name>
</gene>
<sequence>MKRQRVSNAGNQAAFRISSTASAHPRTAAIPLGLSFDQLMSYVDPHPEVTPNAWRKALDRPSQLAFYYQLDLRCETPSIVKAVRVRPEKIENGQKSRLIPTVFIRQQKLAASYVQTVLGKNHLGQIEDLIRLLEHVGAVVPDSEETEEENGGKWPTLNQSIDEAAAAVTGNRNAQDGVSDRFTFDQEIHPYENVTSWGATGAASASDGGTNRDAAVYCSDEADADGNDGGSDAGSEGDDHYMLPGVEGGEDAAPRVKRKRVRKTKGNTAQTGVVDTSATVRAQPELDKQGTAVFPKFFASSRRLSTAFKLRDEQAARYDLTGPPKSADEINYWKTAGERRLQLCSEADIFVDQDVLTDLQEKFGPGSQAAGEQGDWHRYAWRLLLHLLGGEKEVVRAKLAAKKIGVDRLFGGYIQALLTHVEHVFDLDEPIDLPAWRHAVNTHMGSLLKSFLKRNPLLG</sequence>
<organism evidence="2 3">
    <name type="scientific">Hypsibius exemplaris</name>
    <name type="common">Freshwater tardigrade</name>
    <dbReference type="NCBI Taxonomy" id="2072580"/>
    <lineage>
        <taxon>Eukaryota</taxon>
        <taxon>Metazoa</taxon>
        <taxon>Ecdysozoa</taxon>
        <taxon>Tardigrada</taxon>
        <taxon>Eutardigrada</taxon>
        <taxon>Parachela</taxon>
        <taxon>Hypsibioidea</taxon>
        <taxon>Hypsibiidae</taxon>
        <taxon>Hypsibius</taxon>
    </lineage>
</organism>
<protein>
    <submittedName>
        <fullName evidence="2">Uncharacterized protein</fullName>
    </submittedName>
</protein>
<accession>A0A9X6RMP9</accession>
<dbReference type="OrthoDB" id="10666567at2759"/>
<evidence type="ECO:0000313" key="2">
    <source>
        <dbReference type="EMBL" id="OWA53285.1"/>
    </source>
</evidence>
<feature type="region of interest" description="Disordered" evidence="1">
    <location>
        <begin position="220"/>
        <end position="240"/>
    </location>
</feature>
<dbReference type="AlphaFoldDB" id="A0A9X6RMP9"/>
<keyword evidence="3" id="KW-1185">Reference proteome</keyword>
<evidence type="ECO:0000256" key="1">
    <source>
        <dbReference type="SAM" id="MobiDB-lite"/>
    </source>
</evidence>
<comment type="caution">
    <text evidence="2">The sequence shown here is derived from an EMBL/GenBank/DDBJ whole genome shotgun (WGS) entry which is preliminary data.</text>
</comment>